<proteinExistence type="predicted"/>
<gene>
    <name evidence="2" type="ORF">AVDCRST_MAG07-1150</name>
</gene>
<feature type="region of interest" description="Disordered" evidence="1">
    <location>
        <begin position="34"/>
        <end position="94"/>
    </location>
</feature>
<feature type="non-terminal residue" evidence="2">
    <location>
        <position position="94"/>
    </location>
</feature>
<sequence length="94" mass="10075">CPVRVRAKLSTTSTRKSRTCVAASSAASVSALWGCPGSTTRRPLGSRRATSSAQSCGAMASRWPRRTRPGHAARASRRTTSSRRRASQRQAGHH</sequence>
<feature type="non-terminal residue" evidence="2">
    <location>
        <position position="1"/>
    </location>
</feature>
<dbReference type="AlphaFoldDB" id="A0A6J4L1U4"/>
<reference evidence="2" key="1">
    <citation type="submission" date="2020-02" db="EMBL/GenBank/DDBJ databases">
        <authorList>
            <person name="Meier V. D."/>
        </authorList>
    </citation>
    <scope>NUCLEOTIDE SEQUENCE</scope>
    <source>
        <strain evidence="2">AVDCRST_MAG07</strain>
    </source>
</reference>
<name>A0A6J4L1U4_9ACTN</name>
<organism evidence="2">
    <name type="scientific">uncultured Frankineae bacterium</name>
    <dbReference type="NCBI Taxonomy" id="437475"/>
    <lineage>
        <taxon>Bacteria</taxon>
        <taxon>Bacillati</taxon>
        <taxon>Actinomycetota</taxon>
        <taxon>Actinomycetes</taxon>
        <taxon>Frankiales</taxon>
        <taxon>environmental samples</taxon>
    </lineage>
</organism>
<protein>
    <submittedName>
        <fullName evidence="2">Uncharacterized protein</fullName>
    </submittedName>
</protein>
<feature type="compositionally biased region" description="Basic residues" evidence="1">
    <location>
        <begin position="63"/>
        <end position="94"/>
    </location>
</feature>
<evidence type="ECO:0000256" key="1">
    <source>
        <dbReference type="SAM" id="MobiDB-lite"/>
    </source>
</evidence>
<evidence type="ECO:0000313" key="2">
    <source>
        <dbReference type="EMBL" id="CAA9320227.1"/>
    </source>
</evidence>
<dbReference type="EMBL" id="CADCUB010000056">
    <property type="protein sequence ID" value="CAA9320227.1"/>
    <property type="molecule type" value="Genomic_DNA"/>
</dbReference>
<accession>A0A6J4L1U4</accession>